<dbReference type="Gene3D" id="1.10.10.2840">
    <property type="entry name" value="PucR C-terminal helix-turn-helix domain"/>
    <property type="match status" value="1"/>
</dbReference>
<dbReference type="InterPro" id="IPR041522">
    <property type="entry name" value="CdaR_GGDEF"/>
</dbReference>
<dbReference type="EMBL" id="JAGINU010000001">
    <property type="protein sequence ID" value="MBP2369518.1"/>
    <property type="molecule type" value="Genomic_DNA"/>
</dbReference>
<evidence type="ECO:0000259" key="2">
    <source>
        <dbReference type="Pfam" id="PF13556"/>
    </source>
</evidence>
<dbReference type="InterPro" id="IPR025736">
    <property type="entry name" value="PucR_C-HTH_dom"/>
</dbReference>
<dbReference type="InterPro" id="IPR042070">
    <property type="entry name" value="PucR_C-HTH_sf"/>
</dbReference>
<reference evidence="5 6" key="1">
    <citation type="submission" date="2021-03" db="EMBL/GenBank/DDBJ databases">
        <title>Sequencing the genomes of 1000 actinobacteria strains.</title>
        <authorList>
            <person name="Klenk H.-P."/>
        </authorList>
    </citation>
    <scope>NUCLEOTIDE SEQUENCE [LARGE SCALE GENOMIC DNA]</scope>
    <source>
        <strain evidence="5 6">DSM 45256</strain>
    </source>
</reference>
<keyword evidence="6" id="KW-1185">Reference proteome</keyword>
<evidence type="ECO:0000256" key="1">
    <source>
        <dbReference type="ARBA" id="ARBA00006754"/>
    </source>
</evidence>
<dbReference type="InterPro" id="IPR051448">
    <property type="entry name" value="CdaR-like_regulators"/>
</dbReference>
<feature type="domain" description="RsbT co-antagonist protein RsbRD N-terminal" evidence="3">
    <location>
        <begin position="64"/>
        <end position="204"/>
    </location>
</feature>
<evidence type="ECO:0000313" key="5">
    <source>
        <dbReference type="EMBL" id="MBP2369518.1"/>
    </source>
</evidence>
<evidence type="ECO:0000259" key="4">
    <source>
        <dbReference type="Pfam" id="PF17853"/>
    </source>
</evidence>
<name>A0ABS4W0P5_9PSEU</name>
<dbReference type="PANTHER" id="PTHR33744:SF1">
    <property type="entry name" value="DNA-BINDING TRANSCRIPTIONAL ACTIVATOR ADER"/>
    <property type="match status" value="1"/>
</dbReference>
<gene>
    <name evidence="5" type="ORF">JOF36_005214</name>
</gene>
<dbReference type="RefSeq" id="WP_245350979.1">
    <property type="nucleotide sequence ID" value="NZ_JAGINU010000001.1"/>
</dbReference>
<accession>A0ABS4W0P5</accession>
<dbReference type="Pfam" id="PF14361">
    <property type="entry name" value="RsbRD_N"/>
    <property type="match status" value="1"/>
</dbReference>
<feature type="domain" description="CdaR GGDEF-like" evidence="4">
    <location>
        <begin position="215"/>
        <end position="325"/>
    </location>
</feature>
<dbReference type="InterPro" id="IPR025751">
    <property type="entry name" value="RsbRD_N_dom"/>
</dbReference>
<sequence>MGAAPNIDARTLGCVPESMDGRVRAVHSDAVLSDEGEPPRARPLAASVEAALRELGGVLLDEVDSLTDRLTLQILRREPCYVELDLLDELRDACRSNLQRGIEVLADRVPEGVDPADSTRATGRRRARQGVPLEAVLRAYRLGGRLLWESLLQTSRRRFDGAYDLALLDAASYVWRTHDGSSSALVDAYRQEEQRVRSQDLSRRHAVLDALLAGRGRDPVFAREAVGVLGLPDSGALVVVVGCLDGAGTDPLQEPHRTLAGHSVVSSWVLREQELVGLVALGSRAHGEVVEMLRPCVTGRAGMSPPVDGPSGVAAGYRLARTAVRTVSGSGLAALDERLPEALLADSPELVDRLTRTALAGLLDLPDADRDTLLHTLDALLSCGGSPTHAARTLFCHRNTVIYRLRRIESVTGRSLGDPRDRLLLTLGLMGLRSRRVP</sequence>
<evidence type="ECO:0008006" key="7">
    <source>
        <dbReference type="Google" id="ProtNLM"/>
    </source>
</evidence>
<organism evidence="5 6">
    <name type="scientific">Pseudonocardia parietis</name>
    <dbReference type="NCBI Taxonomy" id="570936"/>
    <lineage>
        <taxon>Bacteria</taxon>
        <taxon>Bacillati</taxon>
        <taxon>Actinomycetota</taxon>
        <taxon>Actinomycetes</taxon>
        <taxon>Pseudonocardiales</taxon>
        <taxon>Pseudonocardiaceae</taxon>
        <taxon>Pseudonocardia</taxon>
    </lineage>
</organism>
<proteinExistence type="inferred from homology"/>
<dbReference type="Pfam" id="PF17853">
    <property type="entry name" value="GGDEF_2"/>
    <property type="match status" value="1"/>
</dbReference>
<evidence type="ECO:0000313" key="6">
    <source>
        <dbReference type="Proteomes" id="UP001519295"/>
    </source>
</evidence>
<comment type="similarity">
    <text evidence="1">Belongs to the CdaR family.</text>
</comment>
<dbReference type="PANTHER" id="PTHR33744">
    <property type="entry name" value="CARBOHYDRATE DIACID REGULATOR"/>
    <property type="match status" value="1"/>
</dbReference>
<protein>
    <recommendedName>
        <fullName evidence="7">PucR-like helix-turn-helix protein</fullName>
    </recommendedName>
</protein>
<feature type="domain" description="PucR C-terminal helix-turn-helix" evidence="2">
    <location>
        <begin position="373"/>
        <end position="429"/>
    </location>
</feature>
<dbReference type="Proteomes" id="UP001519295">
    <property type="component" value="Unassembled WGS sequence"/>
</dbReference>
<comment type="caution">
    <text evidence="5">The sequence shown here is derived from an EMBL/GenBank/DDBJ whole genome shotgun (WGS) entry which is preliminary data.</text>
</comment>
<dbReference type="Pfam" id="PF13556">
    <property type="entry name" value="HTH_30"/>
    <property type="match status" value="1"/>
</dbReference>
<evidence type="ECO:0000259" key="3">
    <source>
        <dbReference type="Pfam" id="PF14361"/>
    </source>
</evidence>